<reference evidence="2 3" key="1">
    <citation type="journal article" date="2020" name="IScience">
        <title>Genome Sequencing of the Endangered Kingdonia uniflora (Circaeasteraceae, Ranunculales) Reveals Potential Mechanisms of Evolutionary Specialization.</title>
        <authorList>
            <person name="Sun Y."/>
            <person name="Deng T."/>
            <person name="Zhang A."/>
            <person name="Moore M.J."/>
            <person name="Landis J.B."/>
            <person name="Lin N."/>
            <person name="Zhang H."/>
            <person name="Zhang X."/>
            <person name="Huang J."/>
            <person name="Zhang X."/>
            <person name="Sun H."/>
            <person name="Wang H."/>
        </authorList>
    </citation>
    <scope>NUCLEOTIDE SEQUENCE [LARGE SCALE GENOMIC DNA]</scope>
    <source>
        <strain evidence="2">TB1705</strain>
        <tissue evidence="2">Leaf</tissue>
    </source>
</reference>
<feature type="non-terminal residue" evidence="2">
    <location>
        <position position="1"/>
    </location>
</feature>
<accession>A0A7J7NA96</accession>
<keyword evidence="3" id="KW-1185">Reference proteome</keyword>
<evidence type="ECO:0000256" key="1">
    <source>
        <dbReference type="SAM" id="MobiDB-lite"/>
    </source>
</evidence>
<dbReference type="AlphaFoldDB" id="A0A7J7NA96"/>
<evidence type="ECO:0000313" key="2">
    <source>
        <dbReference type="EMBL" id="KAF6164067.1"/>
    </source>
</evidence>
<feature type="region of interest" description="Disordered" evidence="1">
    <location>
        <begin position="1"/>
        <end position="30"/>
    </location>
</feature>
<organism evidence="2 3">
    <name type="scientific">Kingdonia uniflora</name>
    <dbReference type="NCBI Taxonomy" id="39325"/>
    <lineage>
        <taxon>Eukaryota</taxon>
        <taxon>Viridiplantae</taxon>
        <taxon>Streptophyta</taxon>
        <taxon>Embryophyta</taxon>
        <taxon>Tracheophyta</taxon>
        <taxon>Spermatophyta</taxon>
        <taxon>Magnoliopsida</taxon>
        <taxon>Ranunculales</taxon>
        <taxon>Circaeasteraceae</taxon>
        <taxon>Kingdonia</taxon>
    </lineage>
</organism>
<dbReference type="Proteomes" id="UP000541444">
    <property type="component" value="Unassembled WGS sequence"/>
</dbReference>
<comment type="caution">
    <text evidence="2">The sequence shown here is derived from an EMBL/GenBank/DDBJ whole genome shotgun (WGS) entry which is preliminary data.</text>
</comment>
<name>A0A7J7NA96_9MAGN</name>
<sequence length="274" mass="30936">SHSETTPIEGSASLPLPIEGPVSLPPTERQLSNWSIAQRARRECERQQRQTVTNHMLLDPMVSSQPPHIIPEESSTLLPDSIAQRARRERERQQRETVTNHQFLDPMVSSQPPHIIPKESSNLLPDCVTILEEQHCMMRSPNIPYPIMRTGSNFPSSTFKIGESSSARANVVHHNVEAVYYNPIESDDERNIDNEGNDNINEVDEGTLVRCNPFSELYRHAYEVLEDAAGDNDNFNVPAYLHYSVSTDHRRYNLPSTYEIAVILPGDGSKINSV</sequence>
<proteinExistence type="predicted"/>
<protein>
    <submittedName>
        <fullName evidence="2">Uncharacterized protein</fullName>
    </submittedName>
</protein>
<dbReference type="EMBL" id="JACGCM010000940">
    <property type="protein sequence ID" value="KAF6164067.1"/>
    <property type="molecule type" value="Genomic_DNA"/>
</dbReference>
<gene>
    <name evidence="2" type="ORF">GIB67_017651</name>
</gene>
<evidence type="ECO:0000313" key="3">
    <source>
        <dbReference type="Proteomes" id="UP000541444"/>
    </source>
</evidence>